<organism evidence="6 7">
    <name type="scientific">Cymbomonas tetramitiformis</name>
    <dbReference type="NCBI Taxonomy" id="36881"/>
    <lineage>
        <taxon>Eukaryota</taxon>
        <taxon>Viridiplantae</taxon>
        <taxon>Chlorophyta</taxon>
        <taxon>Pyramimonadophyceae</taxon>
        <taxon>Pyramimonadales</taxon>
        <taxon>Pyramimonadaceae</taxon>
        <taxon>Cymbomonas</taxon>
    </lineage>
</organism>
<dbReference type="InterPro" id="IPR015940">
    <property type="entry name" value="UBA"/>
</dbReference>
<keyword evidence="7" id="KW-1185">Reference proteome</keyword>
<feature type="domain" description="C2 Aida-type" evidence="5">
    <location>
        <begin position="323"/>
        <end position="468"/>
    </location>
</feature>
<name>A0AAE0FRE0_9CHLO</name>
<feature type="region of interest" description="Disordered" evidence="2">
    <location>
        <begin position="137"/>
        <end position="214"/>
    </location>
</feature>
<dbReference type="Gene3D" id="1.10.238.10">
    <property type="entry name" value="EF-hand"/>
    <property type="match status" value="1"/>
</dbReference>
<protein>
    <submittedName>
        <fullName evidence="6">Uncharacterized protein</fullName>
    </submittedName>
</protein>
<feature type="domain" description="UBA" evidence="3">
    <location>
        <begin position="208"/>
        <end position="250"/>
    </location>
</feature>
<dbReference type="InterPro" id="IPR011992">
    <property type="entry name" value="EF-hand-dom_pair"/>
</dbReference>
<keyword evidence="1" id="KW-0106">Calcium</keyword>
<dbReference type="InterPro" id="IPR009060">
    <property type="entry name" value="UBA-like_sf"/>
</dbReference>
<dbReference type="Gene3D" id="2.60.40.150">
    <property type="entry name" value="C2 domain"/>
    <property type="match status" value="1"/>
</dbReference>
<accession>A0AAE0FRE0</accession>
<dbReference type="PROSITE" id="PS00018">
    <property type="entry name" value="EF_HAND_1"/>
    <property type="match status" value="1"/>
</dbReference>
<dbReference type="Gene3D" id="1.10.8.10">
    <property type="entry name" value="DNA helicase RuvA subunit, C-terminal domain"/>
    <property type="match status" value="1"/>
</dbReference>
<feature type="compositionally biased region" description="Basic and acidic residues" evidence="2">
    <location>
        <begin position="193"/>
        <end position="214"/>
    </location>
</feature>
<evidence type="ECO:0000313" key="7">
    <source>
        <dbReference type="Proteomes" id="UP001190700"/>
    </source>
</evidence>
<dbReference type="PROSITE" id="PS50222">
    <property type="entry name" value="EF_HAND_2"/>
    <property type="match status" value="1"/>
</dbReference>
<feature type="domain" description="EF-hand" evidence="4">
    <location>
        <begin position="59"/>
        <end position="94"/>
    </location>
</feature>
<feature type="compositionally biased region" description="Polar residues" evidence="2">
    <location>
        <begin position="144"/>
        <end position="159"/>
    </location>
</feature>
<proteinExistence type="predicted"/>
<evidence type="ECO:0000259" key="5">
    <source>
        <dbReference type="PROSITE" id="PS51911"/>
    </source>
</evidence>
<feature type="compositionally biased region" description="Low complexity" evidence="2">
    <location>
        <begin position="273"/>
        <end position="312"/>
    </location>
</feature>
<evidence type="ECO:0000259" key="4">
    <source>
        <dbReference type="PROSITE" id="PS50222"/>
    </source>
</evidence>
<dbReference type="GO" id="GO:0035091">
    <property type="term" value="F:phosphatidylinositol binding"/>
    <property type="evidence" value="ECO:0007669"/>
    <property type="project" value="TreeGrafter"/>
</dbReference>
<evidence type="ECO:0000256" key="1">
    <source>
        <dbReference type="ARBA" id="ARBA00022837"/>
    </source>
</evidence>
<dbReference type="SUPFAM" id="SSF47473">
    <property type="entry name" value="EF-hand"/>
    <property type="match status" value="1"/>
</dbReference>
<dbReference type="EMBL" id="LGRX02014512">
    <property type="protein sequence ID" value="KAK3264489.1"/>
    <property type="molecule type" value="Genomic_DNA"/>
</dbReference>
<dbReference type="PROSITE" id="PS51911">
    <property type="entry name" value="C2_AIDA"/>
    <property type="match status" value="1"/>
</dbReference>
<dbReference type="GO" id="GO:0016020">
    <property type="term" value="C:membrane"/>
    <property type="evidence" value="ECO:0007669"/>
    <property type="project" value="TreeGrafter"/>
</dbReference>
<dbReference type="InterPro" id="IPR025939">
    <property type="entry name" value="Aida_C"/>
</dbReference>
<dbReference type="InterPro" id="IPR035892">
    <property type="entry name" value="C2_domain_sf"/>
</dbReference>
<evidence type="ECO:0000259" key="3">
    <source>
        <dbReference type="PROSITE" id="PS50030"/>
    </source>
</evidence>
<dbReference type="PROSITE" id="PS50030">
    <property type="entry name" value="UBA"/>
    <property type="match status" value="1"/>
</dbReference>
<feature type="compositionally biased region" description="Polar residues" evidence="2">
    <location>
        <begin position="258"/>
        <end position="272"/>
    </location>
</feature>
<dbReference type="InterPro" id="IPR002048">
    <property type="entry name" value="EF_hand_dom"/>
</dbReference>
<comment type="caution">
    <text evidence="6">The sequence shown here is derived from an EMBL/GenBank/DDBJ whole genome shotgun (WGS) entry which is preliminary data.</text>
</comment>
<evidence type="ECO:0000256" key="2">
    <source>
        <dbReference type="SAM" id="MobiDB-lite"/>
    </source>
</evidence>
<dbReference type="Pfam" id="PF14186">
    <property type="entry name" value="Aida_C2"/>
    <property type="match status" value="1"/>
</dbReference>
<dbReference type="PANTHER" id="PTHR28654">
    <property type="entry name" value="AXIN INTERACTOR, DORSALIZATION-ASSOCIATED PROTEIN"/>
    <property type="match status" value="1"/>
</dbReference>
<dbReference type="Pfam" id="PF00627">
    <property type="entry name" value="UBA"/>
    <property type="match status" value="1"/>
</dbReference>
<dbReference type="Proteomes" id="UP001190700">
    <property type="component" value="Unassembled WGS sequence"/>
</dbReference>
<sequence length="468" mass="49229">MRLVSLRRFPELPILSPGPSHTARWQSGTCIREQSRVKDASTVFQALSARAGIPPNKDASTAVFKVVWNLSDINGDGALDPDEFCIFIAMNKLYTQCGRLPTSMSSAQAAFLLGTTPAAPQPTWGPRLHQAAPSIAISSAPPSTTGSAEVQQAEANSSDIPTASTSIPKPTPTPTPTIAPSEQAAAPAPHLAGTREQRAGADHPSDTDSDRDNPDLEQLVQMGFARDLAWEAVVTFPGDLEQAAEWLLGLGEKAFLPSSDTRGPGDSSQTQVPSASESAPTSAPSRSLSEAGSSVSGSQPPTPSGPSGAGAALAALPPRAEAAMASAAASAGGAWGISIEKVGLKDTKPLVDPFFMISVLDAQGGTIEAAQNTGIAVQMVARYIIVNQTIYIQTPKAALPPDSAIFFQLKHFKAKEKKMSVKFWAFATPQMLTSGSVNLPLYKKPVDPKRKKLSRFNSKSLDLFLKVH</sequence>
<dbReference type="PANTHER" id="PTHR28654:SF1">
    <property type="entry name" value="AXIN INTERACTOR, DORSALIZATION-ASSOCIATED PROTEIN"/>
    <property type="match status" value="1"/>
</dbReference>
<feature type="region of interest" description="Disordered" evidence="2">
    <location>
        <begin position="257"/>
        <end position="312"/>
    </location>
</feature>
<dbReference type="SMART" id="SM00165">
    <property type="entry name" value="UBA"/>
    <property type="match status" value="1"/>
</dbReference>
<dbReference type="InterPro" id="IPR018247">
    <property type="entry name" value="EF_Hand_1_Ca_BS"/>
</dbReference>
<dbReference type="AlphaFoldDB" id="A0AAE0FRE0"/>
<reference evidence="6 7" key="1">
    <citation type="journal article" date="2015" name="Genome Biol. Evol.">
        <title>Comparative Genomics of a Bacterivorous Green Alga Reveals Evolutionary Causalities and Consequences of Phago-Mixotrophic Mode of Nutrition.</title>
        <authorList>
            <person name="Burns J.A."/>
            <person name="Paasch A."/>
            <person name="Narechania A."/>
            <person name="Kim E."/>
        </authorList>
    </citation>
    <scope>NUCLEOTIDE SEQUENCE [LARGE SCALE GENOMIC DNA]</scope>
    <source>
        <strain evidence="6 7">PLY_AMNH</strain>
    </source>
</reference>
<gene>
    <name evidence="6" type="ORF">CYMTET_26776</name>
</gene>
<dbReference type="GO" id="GO:0005509">
    <property type="term" value="F:calcium ion binding"/>
    <property type="evidence" value="ECO:0007669"/>
    <property type="project" value="InterPro"/>
</dbReference>
<evidence type="ECO:0000313" key="6">
    <source>
        <dbReference type="EMBL" id="KAK3264489.1"/>
    </source>
</evidence>
<dbReference type="SUPFAM" id="SSF46934">
    <property type="entry name" value="UBA-like"/>
    <property type="match status" value="1"/>
</dbReference>